<proteinExistence type="inferred from homology"/>
<dbReference type="AlphaFoldDB" id="A0A9P0L8X6"/>
<dbReference type="InterPro" id="IPR029063">
    <property type="entry name" value="SAM-dependent_MTases_sf"/>
</dbReference>
<keyword evidence="3" id="KW-1185">Reference proteome</keyword>
<evidence type="ECO:0000313" key="2">
    <source>
        <dbReference type="EMBL" id="CAH1988560.1"/>
    </source>
</evidence>
<evidence type="ECO:0000313" key="3">
    <source>
        <dbReference type="Proteomes" id="UP001152888"/>
    </source>
</evidence>
<dbReference type="OrthoDB" id="552049at2759"/>
<protein>
    <recommendedName>
        <fullName evidence="4">Methyltransferase-like 26</fullName>
    </recommendedName>
</protein>
<comment type="similarity">
    <text evidence="1">Belongs to the UPF0585 family.</text>
</comment>
<dbReference type="Proteomes" id="UP001152888">
    <property type="component" value="Unassembled WGS sequence"/>
</dbReference>
<organism evidence="2 3">
    <name type="scientific">Acanthoscelides obtectus</name>
    <name type="common">Bean weevil</name>
    <name type="synonym">Bruchus obtectus</name>
    <dbReference type="NCBI Taxonomy" id="200917"/>
    <lineage>
        <taxon>Eukaryota</taxon>
        <taxon>Metazoa</taxon>
        <taxon>Ecdysozoa</taxon>
        <taxon>Arthropoda</taxon>
        <taxon>Hexapoda</taxon>
        <taxon>Insecta</taxon>
        <taxon>Pterygota</taxon>
        <taxon>Neoptera</taxon>
        <taxon>Endopterygota</taxon>
        <taxon>Coleoptera</taxon>
        <taxon>Polyphaga</taxon>
        <taxon>Cucujiformia</taxon>
        <taxon>Chrysomeloidea</taxon>
        <taxon>Chrysomelidae</taxon>
        <taxon>Bruchinae</taxon>
        <taxon>Bruchini</taxon>
        <taxon>Acanthoscelides</taxon>
    </lineage>
</organism>
<dbReference type="InterPro" id="IPR010342">
    <property type="entry name" value="DUF938"/>
</dbReference>
<dbReference type="PANTHER" id="PTHR20974:SF0">
    <property type="entry name" value="UPF0585 PROTEIN CG18661"/>
    <property type="match status" value="1"/>
</dbReference>
<dbReference type="SUPFAM" id="SSF53335">
    <property type="entry name" value="S-adenosyl-L-methionine-dependent methyltransferases"/>
    <property type="match status" value="1"/>
</dbReference>
<sequence>MESLKRLLSINALNMSQKISYPAAERNKTPILEVLKKHLKNVEGDVLEISSGTGQHAAFFARHFPKLTFQPSEYDTSLFPSIKAYAEEVPTKNVKDPIYVNAADDWKSLGVSNRFDYVINVNMIHVSPLPCTTGLFKNVGEILKPGGLMITYGAYANNGIIEPQSNIDFDKEIRKRNPEFGIRDIQDLIKLGKNYGIELSSTYEMPANNKCLVWTKNVTNQPQ</sequence>
<gene>
    <name evidence="2" type="ORF">ACAOBT_LOCUS18549</name>
</gene>
<dbReference type="Pfam" id="PF06080">
    <property type="entry name" value="DUF938"/>
    <property type="match status" value="1"/>
</dbReference>
<dbReference type="EMBL" id="CAKOFQ010007047">
    <property type="protein sequence ID" value="CAH1988560.1"/>
    <property type="molecule type" value="Genomic_DNA"/>
</dbReference>
<name>A0A9P0L8X6_ACAOB</name>
<dbReference type="PANTHER" id="PTHR20974">
    <property type="entry name" value="UPF0585 PROTEIN CG18661"/>
    <property type="match status" value="1"/>
</dbReference>
<evidence type="ECO:0008006" key="4">
    <source>
        <dbReference type="Google" id="ProtNLM"/>
    </source>
</evidence>
<reference evidence="2" key="1">
    <citation type="submission" date="2022-03" db="EMBL/GenBank/DDBJ databases">
        <authorList>
            <person name="Sayadi A."/>
        </authorList>
    </citation>
    <scope>NUCLEOTIDE SEQUENCE</scope>
</reference>
<dbReference type="Gene3D" id="3.40.50.150">
    <property type="entry name" value="Vaccinia Virus protein VP39"/>
    <property type="match status" value="1"/>
</dbReference>
<comment type="caution">
    <text evidence="2">The sequence shown here is derived from an EMBL/GenBank/DDBJ whole genome shotgun (WGS) entry which is preliminary data.</text>
</comment>
<accession>A0A9P0L8X6</accession>
<evidence type="ECO:0000256" key="1">
    <source>
        <dbReference type="ARBA" id="ARBA00008308"/>
    </source>
</evidence>